<proteinExistence type="predicted"/>
<name>J0CYF7_AURST</name>
<dbReference type="InParanoid" id="J0CYF7"/>
<evidence type="ECO:0000313" key="2">
    <source>
        <dbReference type="EMBL" id="EJD36333.1"/>
    </source>
</evidence>
<sequence>MPLLSLPAHKCDPSCGCTAYLYSDDSGPITVSDTPASAAVVSETLKRSLTRSPPTIKTAWDAITPASLIARPASRFPTAAVATPSLVPAHAADFRLSPPDIQVSPQTLCVTTGCGHPYFAHVPLGDSVPASASLAPPPASGPSTSRGTPVGSFSQSLQPLPGTISRQRISHYSAAGGATRPASNLRFSGTPPTRISRTGALIPPPQRDVVKLTAILLPFSLNIGDFYFPIHPAAAQTLPRPSDASPTFAGLDSPVNGQPSDLDRLSDDLHPYGLVWDFDFEKLKPASLSVNAAFHTEIKAQMQRQRLDFAGPGFVARHPADSSSSAPPHLPAPATGHAQDWVFVQFNKVLNQPCHSLEPVNVPVDKQSLAKIKKVWRYLLRSGRNVVLFAPLEGYVTAQVIPDIRIPLQAIPVSSPHHCFPWYPVRAMTPTVLLPAPDPCLLICASIYNLNNISDTNTPTPLSSSSSAPPRTPPATAQRPRPAPRRGSTVPSASQPSPSVLRNAAQPVTLVSRSLANRIVRGLSAASSVTVSPSRPIAPPPATRPVNDASSDVIVLDSDDDTEHPSNQLPAPAPVQTVPATRDSNQQASQYDTDIEFTGFGLVTLHNQWRTAVHNLLSPGSHFDLRDPFRFIFNLDVASGLTAGAGLVLLLNELASASPPADPYTPHPALIVRSPTWEALVSPNPMSFWKVGDASGDGVRRSVILEAFDHLFHDVDRPQASFTHWEQAMTPNTYHPYTPPNGETSARQKYFKVAGMLSALALLYVHSVPRLERYFMLYSLTSDVDIILDLDLMSKLLPAAADQLADWPKDFQSPITSTRSPLNRDYLAALLIQLNIPMDAFSRRTLEDHDLYTRQAFSLLTLGAVVSPRRRPPEFDAFIDGLSQPLNRTPDSSMLKARLAPSHSFASFSRHELGVLVDSICQAFPSPVDFKRDLFSIPTTPQSHTLSVPFFRALTLYLAGHGHPDGIDQELIDQAKTLKAAAMSQQPSLIRSALFAQSIYTSPTIPVSPALRIITLRFVDESTFIVLSRDHQETLTPRQRQEALRLQRSAARTHGIPILFRTCFREMQIADTVHLQDLLKSYTSYTATSSLAFDRWMHSQVLTSTSDYSIL</sequence>
<dbReference type="KEGG" id="adl:AURDEDRAFT_174590"/>
<evidence type="ECO:0000256" key="1">
    <source>
        <dbReference type="SAM" id="MobiDB-lite"/>
    </source>
</evidence>
<feature type="compositionally biased region" description="Low complexity" evidence="1">
    <location>
        <begin position="458"/>
        <end position="480"/>
    </location>
</feature>
<accession>J0CYF7</accession>
<protein>
    <submittedName>
        <fullName evidence="2">Uncharacterized protein</fullName>
    </submittedName>
</protein>
<reference evidence="3" key="1">
    <citation type="journal article" date="2012" name="Science">
        <title>The Paleozoic origin of enzymatic lignin decomposition reconstructed from 31 fungal genomes.</title>
        <authorList>
            <person name="Floudas D."/>
            <person name="Binder M."/>
            <person name="Riley R."/>
            <person name="Barry K."/>
            <person name="Blanchette R.A."/>
            <person name="Henrissat B."/>
            <person name="Martinez A.T."/>
            <person name="Otillar R."/>
            <person name="Spatafora J.W."/>
            <person name="Yadav J.S."/>
            <person name="Aerts A."/>
            <person name="Benoit I."/>
            <person name="Boyd A."/>
            <person name="Carlson A."/>
            <person name="Copeland A."/>
            <person name="Coutinho P.M."/>
            <person name="de Vries R.P."/>
            <person name="Ferreira P."/>
            <person name="Findley K."/>
            <person name="Foster B."/>
            <person name="Gaskell J."/>
            <person name="Glotzer D."/>
            <person name="Gorecki P."/>
            <person name="Heitman J."/>
            <person name="Hesse C."/>
            <person name="Hori C."/>
            <person name="Igarashi K."/>
            <person name="Jurgens J.A."/>
            <person name="Kallen N."/>
            <person name="Kersten P."/>
            <person name="Kohler A."/>
            <person name="Kuees U."/>
            <person name="Kumar T.K.A."/>
            <person name="Kuo A."/>
            <person name="LaButti K."/>
            <person name="Larrondo L.F."/>
            <person name="Lindquist E."/>
            <person name="Ling A."/>
            <person name="Lombard V."/>
            <person name="Lucas S."/>
            <person name="Lundell T."/>
            <person name="Martin R."/>
            <person name="McLaughlin D.J."/>
            <person name="Morgenstern I."/>
            <person name="Morin E."/>
            <person name="Murat C."/>
            <person name="Nagy L.G."/>
            <person name="Nolan M."/>
            <person name="Ohm R.A."/>
            <person name="Patyshakuliyeva A."/>
            <person name="Rokas A."/>
            <person name="Ruiz-Duenas F.J."/>
            <person name="Sabat G."/>
            <person name="Salamov A."/>
            <person name="Samejima M."/>
            <person name="Schmutz J."/>
            <person name="Slot J.C."/>
            <person name="St John F."/>
            <person name="Stenlid J."/>
            <person name="Sun H."/>
            <person name="Sun S."/>
            <person name="Syed K."/>
            <person name="Tsang A."/>
            <person name="Wiebenga A."/>
            <person name="Young D."/>
            <person name="Pisabarro A."/>
            <person name="Eastwood D.C."/>
            <person name="Martin F."/>
            <person name="Cullen D."/>
            <person name="Grigoriev I.V."/>
            <person name="Hibbett D.S."/>
        </authorList>
    </citation>
    <scope>NUCLEOTIDE SEQUENCE [LARGE SCALE GENOMIC DNA]</scope>
    <source>
        <strain evidence="3">TFB10046</strain>
    </source>
</reference>
<dbReference type="EMBL" id="JH687864">
    <property type="protein sequence ID" value="EJD36333.1"/>
    <property type="molecule type" value="Genomic_DNA"/>
</dbReference>
<feature type="region of interest" description="Disordered" evidence="1">
    <location>
        <begin position="131"/>
        <end position="159"/>
    </location>
</feature>
<feature type="region of interest" description="Disordered" evidence="1">
    <location>
        <begin position="525"/>
        <end position="588"/>
    </location>
</feature>
<evidence type="ECO:0000313" key="3">
    <source>
        <dbReference type="Proteomes" id="UP000006514"/>
    </source>
</evidence>
<dbReference type="Proteomes" id="UP000006514">
    <property type="component" value="Unassembled WGS sequence"/>
</dbReference>
<feature type="compositionally biased region" description="Polar residues" evidence="1">
    <location>
        <begin position="489"/>
        <end position="500"/>
    </location>
</feature>
<dbReference type="AlphaFoldDB" id="J0CYF7"/>
<gene>
    <name evidence="2" type="ORF">AURDEDRAFT_174590</name>
</gene>
<keyword evidence="3" id="KW-1185">Reference proteome</keyword>
<organism evidence="2 3">
    <name type="scientific">Auricularia subglabra (strain TFB-10046 / SS5)</name>
    <name type="common">White-rot fungus</name>
    <name type="synonym">Auricularia delicata (strain TFB10046)</name>
    <dbReference type="NCBI Taxonomy" id="717982"/>
    <lineage>
        <taxon>Eukaryota</taxon>
        <taxon>Fungi</taxon>
        <taxon>Dikarya</taxon>
        <taxon>Basidiomycota</taxon>
        <taxon>Agaricomycotina</taxon>
        <taxon>Agaricomycetes</taxon>
        <taxon>Auriculariales</taxon>
        <taxon>Auriculariaceae</taxon>
        <taxon>Auricularia</taxon>
    </lineage>
</organism>
<feature type="region of interest" description="Disordered" evidence="1">
    <location>
        <begin position="458"/>
        <end position="505"/>
    </location>
</feature>